<dbReference type="EC" id="2.1.1.-" evidence="2"/>
<evidence type="ECO:0000259" key="1">
    <source>
        <dbReference type="Pfam" id="PF08242"/>
    </source>
</evidence>
<dbReference type="SUPFAM" id="SSF53335">
    <property type="entry name" value="S-adenosyl-L-methionine-dependent methyltransferases"/>
    <property type="match status" value="1"/>
</dbReference>
<sequence>MVDDAKNATDRRRDAANRAQSWFTDSDKRAVSTAFDERETSHLRTLAVATVYSLFKHLYGRAPKTFLDVGCGTGEGLAYARRLDPNLRTTGIDPVPQAIAAARHLNAEATLHCIDAEGLTVNLIDPPEITLIHLCLGLWSQPTRGLIAIMNTMPPESMLYIVDLNRADRRNALDAARNNAERTYLTDQYHAAYAPGELSRLLLTTSACLNRRFHAHVEANGFAGFPFGSIEQIALLNSGGFQKALRAVSRQQSRSGLPLRPLHAWIWPEP</sequence>
<evidence type="ECO:0000313" key="3">
    <source>
        <dbReference type="Proteomes" id="UP001224674"/>
    </source>
</evidence>
<proteinExistence type="predicted"/>
<dbReference type="GO" id="GO:0008168">
    <property type="term" value="F:methyltransferase activity"/>
    <property type="evidence" value="ECO:0007669"/>
    <property type="project" value="UniProtKB-KW"/>
</dbReference>
<reference evidence="2 3" key="1">
    <citation type="submission" date="2023-03" db="EMBL/GenBank/DDBJ databases">
        <title>Complete genome sequences of several Auritidibacter ignavus strains isolated from ear infections.</title>
        <authorList>
            <person name="Baehr T."/>
            <person name="Baumhoegger A.M."/>
        </authorList>
    </citation>
    <scope>NUCLEOTIDE SEQUENCE [LARGE SCALE GENOMIC DNA]</scope>
    <source>
        <strain evidence="2 3">BABAE-6</strain>
    </source>
</reference>
<dbReference type="Gene3D" id="3.40.50.150">
    <property type="entry name" value="Vaccinia Virus protein VP39"/>
    <property type="match status" value="1"/>
</dbReference>
<evidence type="ECO:0000313" key="2">
    <source>
        <dbReference type="EMBL" id="WGH92658.1"/>
    </source>
</evidence>
<keyword evidence="3" id="KW-1185">Reference proteome</keyword>
<dbReference type="Pfam" id="PF08242">
    <property type="entry name" value="Methyltransf_12"/>
    <property type="match status" value="1"/>
</dbReference>
<protein>
    <submittedName>
        <fullName evidence="2">Class I SAM-dependent methyltransferase</fullName>
        <ecNumber evidence="2">2.1.1.-</ecNumber>
    </submittedName>
</protein>
<name>A0AAJ6AG06_9MICC</name>
<keyword evidence="2" id="KW-0489">Methyltransferase</keyword>
<dbReference type="InterPro" id="IPR013217">
    <property type="entry name" value="Methyltransf_12"/>
</dbReference>
<feature type="domain" description="Methyltransferase type 12" evidence="1">
    <location>
        <begin position="67"/>
        <end position="123"/>
    </location>
</feature>
<dbReference type="RefSeq" id="WP_110122784.1">
    <property type="nucleotide sequence ID" value="NZ_CP122562.1"/>
</dbReference>
<dbReference type="CDD" id="cd02440">
    <property type="entry name" value="AdoMet_MTases"/>
    <property type="match status" value="1"/>
</dbReference>
<gene>
    <name evidence="2" type="ORF">QDX21_10180</name>
</gene>
<organism evidence="2 3">
    <name type="scientific">Auritidibacter ignavus</name>
    <dbReference type="NCBI Taxonomy" id="678932"/>
    <lineage>
        <taxon>Bacteria</taxon>
        <taxon>Bacillati</taxon>
        <taxon>Actinomycetota</taxon>
        <taxon>Actinomycetes</taxon>
        <taxon>Micrococcales</taxon>
        <taxon>Micrococcaceae</taxon>
        <taxon>Auritidibacter</taxon>
    </lineage>
</organism>
<dbReference type="AlphaFoldDB" id="A0AAJ6AG06"/>
<dbReference type="EMBL" id="CP122566">
    <property type="protein sequence ID" value="WGH92658.1"/>
    <property type="molecule type" value="Genomic_DNA"/>
</dbReference>
<keyword evidence="2" id="KW-0808">Transferase</keyword>
<dbReference type="GO" id="GO:0032259">
    <property type="term" value="P:methylation"/>
    <property type="evidence" value="ECO:0007669"/>
    <property type="project" value="UniProtKB-KW"/>
</dbReference>
<dbReference type="InterPro" id="IPR029063">
    <property type="entry name" value="SAM-dependent_MTases_sf"/>
</dbReference>
<dbReference type="Proteomes" id="UP001224674">
    <property type="component" value="Chromosome"/>
</dbReference>
<accession>A0AAJ6AG06</accession>